<evidence type="ECO:0000313" key="2">
    <source>
        <dbReference type="Proteomes" id="UP001163321"/>
    </source>
</evidence>
<dbReference type="EMBL" id="CM047580">
    <property type="protein sequence ID" value="KAI9922517.1"/>
    <property type="molecule type" value="Genomic_DNA"/>
</dbReference>
<reference evidence="1 2" key="1">
    <citation type="journal article" date="2022" name="bioRxiv">
        <title>The genome of the oomycete Peronosclerospora sorghi, a cosmopolitan pathogen of maize and sorghum, is inflated with dispersed pseudogenes.</title>
        <authorList>
            <person name="Fletcher K."/>
            <person name="Martin F."/>
            <person name="Isakeit T."/>
            <person name="Cavanaugh K."/>
            <person name="Magill C."/>
            <person name="Michelmore R."/>
        </authorList>
    </citation>
    <scope>NUCLEOTIDE SEQUENCE [LARGE SCALE GENOMIC DNA]</scope>
    <source>
        <strain evidence="1">P6</strain>
    </source>
</reference>
<comment type="caution">
    <text evidence="1">The sequence shown here is derived from an EMBL/GenBank/DDBJ whole genome shotgun (WGS) entry which is preliminary data.</text>
</comment>
<name>A0ACC0WV94_9STRA</name>
<keyword evidence="2" id="KW-1185">Reference proteome</keyword>
<accession>A0ACC0WV94</accession>
<protein>
    <submittedName>
        <fullName evidence="1">Uncharacterized protein</fullName>
    </submittedName>
</protein>
<organism evidence="1 2">
    <name type="scientific">Peronosclerospora sorghi</name>
    <dbReference type="NCBI Taxonomy" id="230839"/>
    <lineage>
        <taxon>Eukaryota</taxon>
        <taxon>Sar</taxon>
        <taxon>Stramenopiles</taxon>
        <taxon>Oomycota</taxon>
        <taxon>Peronosporomycetes</taxon>
        <taxon>Peronosporales</taxon>
        <taxon>Peronosporaceae</taxon>
        <taxon>Peronosclerospora</taxon>
    </lineage>
</organism>
<gene>
    <name evidence="1" type="ORF">PsorP6_000939</name>
</gene>
<dbReference type="Proteomes" id="UP001163321">
    <property type="component" value="Chromosome 1"/>
</dbReference>
<evidence type="ECO:0000313" key="1">
    <source>
        <dbReference type="EMBL" id="KAI9922517.1"/>
    </source>
</evidence>
<proteinExistence type="predicted"/>
<sequence length="236" mass="25201">MASFSIHLASSYKSKSISIPSTILLAATVAADSKSTTTFPGRCTTTADCYTYGENYACVSVGTIVAGMEHLSLFYSCGWNTCTHTLCSGGQGTCSPMTDFAQEYECNCYAGYHIQMNAAASRSEELKEVVRSRKTLPMVNTHASRVRKATNSVYCVMPPARPDVVCTGHGTCGTNGACTCSANYNGTFCGESESTGIKRSSTTLSAATSVRMEISFIAFAFLMTFFASTEAKLRSE</sequence>